<dbReference type="RefSeq" id="WP_187554875.1">
    <property type="nucleotide sequence ID" value="NZ_CP060716.1"/>
</dbReference>
<dbReference type="GO" id="GO:0005886">
    <property type="term" value="C:plasma membrane"/>
    <property type="evidence" value="ECO:0007669"/>
    <property type="project" value="UniProtKB-SubCell"/>
</dbReference>
<accession>A0A7G9S3I0</accession>
<protein>
    <submittedName>
        <fullName evidence="6">MFS transporter</fullName>
    </submittedName>
</protein>
<keyword evidence="5" id="KW-0812">Transmembrane</keyword>
<dbReference type="AlphaFoldDB" id="A0A7G9S3I0"/>
<dbReference type="PANTHER" id="PTHR43271:SF1">
    <property type="entry name" value="INNER MEMBRANE TRANSPORT PROTEIN YNFM"/>
    <property type="match status" value="1"/>
</dbReference>
<feature type="transmembrane region" description="Helical" evidence="5">
    <location>
        <begin position="63"/>
        <end position="84"/>
    </location>
</feature>
<comment type="subcellular location">
    <subcellularLocation>
        <location evidence="1">Cell membrane</location>
        <topology evidence="1">Multi-pass membrane protein</topology>
    </subcellularLocation>
</comment>
<evidence type="ECO:0000313" key="7">
    <source>
        <dbReference type="Proteomes" id="UP000515934"/>
    </source>
</evidence>
<dbReference type="Pfam" id="PF07690">
    <property type="entry name" value="MFS_1"/>
    <property type="match status" value="1"/>
</dbReference>
<evidence type="ECO:0000256" key="3">
    <source>
        <dbReference type="ARBA" id="ARBA00022448"/>
    </source>
</evidence>
<evidence type="ECO:0000256" key="1">
    <source>
        <dbReference type="ARBA" id="ARBA00004651"/>
    </source>
</evidence>
<keyword evidence="5" id="KW-0472">Membrane</keyword>
<dbReference type="GO" id="GO:0022857">
    <property type="term" value="F:transmembrane transporter activity"/>
    <property type="evidence" value="ECO:0007669"/>
    <property type="project" value="InterPro"/>
</dbReference>
<keyword evidence="5" id="KW-1133">Transmembrane helix</keyword>
<proteinExistence type="inferred from homology"/>
<dbReference type="KEGG" id="ldn:H9L06_09070"/>
<dbReference type="SUPFAM" id="SSF103473">
    <property type="entry name" value="MFS general substrate transporter"/>
    <property type="match status" value="1"/>
</dbReference>
<sequence>MNATPDFTSDVPDRRFQQGGRAYKRTLIALFCAGLANFALMYAPQPLLPELATRFQVSADASSWVIGATTIGVALGVLPLARLSDRVGRVRLMRWAPTSRAPRSVGSRGALWRRWSPTGGA</sequence>
<reference evidence="6 7" key="1">
    <citation type="submission" date="2020-08" db="EMBL/GenBank/DDBJ databases">
        <title>Genome sequence of Leucobacter denitrificans KACC 14055T.</title>
        <authorList>
            <person name="Hyun D.-W."/>
            <person name="Bae J.-W."/>
        </authorList>
    </citation>
    <scope>NUCLEOTIDE SEQUENCE [LARGE SCALE GENOMIC DNA]</scope>
    <source>
        <strain evidence="6 7">KACC 14055</strain>
    </source>
</reference>
<evidence type="ECO:0000256" key="5">
    <source>
        <dbReference type="SAM" id="Phobius"/>
    </source>
</evidence>
<keyword evidence="4" id="KW-1003">Cell membrane</keyword>
<dbReference type="Proteomes" id="UP000515934">
    <property type="component" value="Chromosome"/>
</dbReference>
<dbReference type="InterPro" id="IPR011701">
    <property type="entry name" value="MFS"/>
</dbReference>
<keyword evidence="3" id="KW-0813">Transport</keyword>
<organism evidence="6 7">
    <name type="scientific">Leucobacter denitrificans</name>
    <dbReference type="NCBI Taxonomy" id="683042"/>
    <lineage>
        <taxon>Bacteria</taxon>
        <taxon>Bacillati</taxon>
        <taxon>Actinomycetota</taxon>
        <taxon>Actinomycetes</taxon>
        <taxon>Micrococcales</taxon>
        <taxon>Microbacteriaceae</taxon>
        <taxon>Leucobacter</taxon>
    </lineage>
</organism>
<evidence type="ECO:0000256" key="2">
    <source>
        <dbReference type="ARBA" id="ARBA00008335"/>
    </source>
</evidence>
<dbReference type="Gene3D" id="1.20.1250.20">
    <property type="entry name" value="MFS general substrate transporter like domains"/>
    <property type="match status" value="1"/>
</dbReference>
<comment type="similarity">
    <text evidence="2">Belongs to the major facilitator superfamily.</text>
</comment>
<dbReference type="PANTHER" id="PTHR43271">
    <property type="entry name" value="BLL2771 PROTEIN"/>
    <property type="match status" value="1"/>
</dbReference>
<keyword evidence="7" id="KW-1185">Reference proteome</keyword>
<dbReference type="EMBL" id="CP060716">
    <property type="protein sequence ID" value="QNN62405.1"/>
    <property type="molecule type" value="Genomic_DNA"/>
</dbReference>
<gene>
    <name evidence="6" type="ORF">H9L06_09070</name>
</gene>
<name>A0A7G9S3I0_9MICO</name>
<evidence type="ECO:0000256" key="4">
    <source>
        <dbReference type="ARBA" id="ARBA00022475"/>
    </source>
</evidence>
<dbReference type="InterPro" id="IPR036259">
    <property type="entry name" value="MFS_trans_sf"/>
</dbReference>
<feature type="transmembrane region" description="Helical" evidence="5">
    <location>
        <begin position="22"/>
        <end position="43"/>
    </location>
</feature>
<evidence type="ECO:0000313" key="6">
    <source>
        <dbReference type="EMBL" id="QNN62405.1"/>
    </source>
</evidence>